<feature type="coiled-coil region" evidence="11">
    <location>
        <begin position="52"/>
        <end position="98"/>
    </location>
</feature>
<comment type="similarity">
    <text evidence="2">Belongs to the POC5 family.</text>
</comment>
<comment type="caution">
    <text evidence="12">The sequence shown here is derived from an EMBL/GenBank/DDBJ whole genome shotgun (WGS) entry which is preliminary data.</text>
</comment>
<evidence type="ECO:0000256" key="4">
    <source>
        <dbReference type="ARBA" id="ARBA00022490"/>
    </source>
</evidence>
<dbReference type="InterPro" id="IPR033351">
    <property type="entry name" value="POC5"/>
</dbReference>
<evidence type="ECO:0000256" key="5">
    <source>
        <dbReference type="ARBA" id="ARBA00022737"/>
    </source>
</evidence>
<dbReference type="GO" id="GO:0005814">
    <property type="term" value="C:centriole"/>
    <property type="evidence" value="ECO:0007669"/>
    <property type="project" value="UniProtKB-SubCell"/>
</dbReference>
<name>A0AAD5UNK6_9FUNG</name>
<evidence type="ECO:0000313" key="13">
    <source>
        <dbReference type="Proteomes" id="UP001210925"/>
    </source>
</evidence>
<keyword evidence="7" id="KW-0206">Cytoskeleton</keyword>
<gene>
    <name evidence="12" type="ORF">HK103_001930</name>
</gene>
<comment type="subcellular location">
    <subcellularLocation>
        <location evidence="1">Cytoplasm</location>
        <location evidence="1">Cytoskeleton</location>
        <location evidence="1">Microtubule organizing center</location>
        <location evidence="1">Centrosome</location>
        <location evidence="1">Centriole</location>
    </subcellularLocation>
</comment>
<comment type="function">
    <text evidence="10">Essential for the assembly of the distal half of centrioles, required for centriole elongation. Acts as a negative regulator of centriole elongation.</text>
</comment>
<dbReference type="PANTHER" id="PTHR28618">
    <property type="entry name" value="CENTROSOMAL PROTEIN POC5"/>
    <property type="match status" value="1"/>
</dbReference>
<evidence type="ECO:0000256" key="7">
    <source>
        <dbReference type="ARBA" id="ARBA00023212"/>
    </source>
</evidence>
<evidence type="ECO:0000256" key="10">
    <source>
        <dbReference type="ARBA" id="ARBA00049959"/>
    </source>
</evidence>
<keyword evidence="8" id="KW-0131">Cell cycle</keyword>
<evidence type="ECO:0000256" key="8">
    <source>
        <dbReference type="ARBA" id="ARBA00023306"/>
    </source>
</evidence>
<evidence type="ECO:0000256" key="9">
    <source>
        <dbReference type="ARBA" id="ARBA00031694"/>
    </source>
</evidence>
<keyword evidence="4" id="KW-0963">Cytoplasm</keyword>
<evidence type="ECO:0000256" key="1">
    <source>
        <dbReference type="ARBA" id="ARBA00004114"/>
    </source>
</evidence>
<dbReference type="AlphaFoldDB" id="A0AAD5UNK6"/>
<feature type="coiled-coil region" evidence="11">
    <location>
        <begin position="134"/>
        <end position="168"/>
    </location>
</feature>
<dbReference type="Proteomes" id="UP001210925">
    <property type="component" value="Unassembled WGS sequence"/>
</dbReference>
<accession>A0AAD5UNK6</accession>
<reference evidence="12" key="1">
    <citation type="submission" date="2020-05" db="EMBL/GenBank/DDBJ databases">
        <title>Phylogenomic resolution of chytrid fungi.</title>
        <authorList>
            <person name="Stajich J.E."/>
            <person name="Amses K."/>
            <person name="Simmons R."/>
            <person name="Seto K."/>
            <person name="Myers J."/>
            <person name="Bonds A."/>
            <person name="Quandt C.A."/>
            <person name="Barry K."/>
            <person name="Liu P."/>
            <person name="Grigoriev I."/>
            <person name="Longcore J.E."/>
            <person name="James T.Y."/>
        </authorList>
    </citation>
    <scope>NUCLEOTIDE SEQUENCE</scope>
    <source>
        <strain evidence="12">PLAUS21</strain>
    </source>
</reference>
<evidence type="ECO:0000256" key="3">
    <source>
        <dbReference type="ARBA" id="ARBA00014910"/>
    </source>
</evidence>
<evidence type="ECO:0000256" key="11">
    <source>
        <dbReference type="SAM" id="Coils"/>
    </source>
</evidence>
<evidence type="ECO:0000256" key="6">
    <source>
        <dbReference type="ARBA" id="ARBA00023054"/>
    </source>
</evidence>
<dbReference type="EMBL" id="JADGKB010000016">
    <property type="protein sequence ID" value="KAJ3259669.1"/>
    <property type="molecule type" value="Genomic_DNA"/>
</dbReference>
<keyword evidence="5" id="KW-0677">Repeat</keyword>
<keyword evidence="6 11" id="KW-0175">Coiled coil</keyword>
<dbReference type="PANTHER" id="PTHR28618:SF1">
    <property type="entry name" value="CENTROSOMAL PROTEIN POC5"/>
    <property type="match status" value="1"/>
</dbReference>
<keyword evidence="13" id="KW-1185">Reference proteome</keyword>
<evidence type="ECO:0000313" key="12">
    <source>
        <dbReference type="EMBL" id="KAJ3259669.1"/>
    </source>
</evidence>
<sequence>MTTINQQAIQVEVQYLAESLTKTTDMEPSVIGKDPELEYFSERFDEWTATIKESLMKEYQDSRSACNQIKQEEMNSMKSFYETRIEGLQAELQQSKDKEQHSKKLLTERNKLVNKTIEYLGKKREADFQIAKIVQESDNKINGYMQKINELNSKMEQYRNRQIQQQEEMRVAFLRGVSALNQEAMGIFKKEPFDIEEKYSPSVAIAQPVKVKAEGAAFYEDRGVLFSKNGLVTRHHYPKK</sequence>
<evidence type="ECO:0000256" key="2">
    <source>
        <dbReference type="ARBA" id="ARBA00010411"/>
    </source>
</evidence>
<protein>
    <recommendedName>
        <fullName evidence="3">Centrosomal protein POC5</fullName>
    </recommendedName>
    <alternativeName>
        <fullName evidence="9">Protein of centriole 5</fullName>
    </alternativeName>
</protein>
<organism evidence="12 13">
    <name type="scientific">Boothiomyces macroporosus</name>
    <dbReference type="NCBI Taxonomy" id="261099"/>
    <lineage>
        <taxon>Eukaryota</taxon>
        <taxon>Fungi</taxon>
        <taxon>Fungi incertae sedis</taxon>
        <taxon>Chytridiomycota</taxon>
        <taxon>Chytridiomycota incertae sedis</taxon>
        <taxon>Chytridiomycetes</taxon>
        <taxon>Rhizophydiales</taxon>
        <taxon>Terramycetaceae</taxon>
        <taxon>Boothiomyces</taxon>
    </lineage>
</organism>
<proteinExistence type="inferred from homology"/>